<sequence length="78" mass="9386">MMPWYLRHHSEDSSNLAQQGNWERMAWDRTWRPRQSASNCPQTTKRFRKDLPGVSKHTFNTSKNFCKSKLLNNKEYIL</sequence>
<dbReference type="VEuPathDB" id="VectorBase:PPAI005347"/>
<dbReference type="EnsemblMetazoa" id="PPAI005347-RA">
    <property type="protein sequence ID" value="PPAI005347-PA"/>
    <property type="gene ID" value="PPAI005347"/>
</dbReference>
<dbReference type="EMBL" id="AJVK01030480">
    <property type="status" value="NOT_ANNOTATED_CDS"/>
    <property type="molecule type" value="Genomic_DNA"/>
</dbReference>
<name>A0A1B0DC08_PHLPP</name>
<evidence type="ECO:0000313" key="1">
    <source>
        <dbReference type="EnsemblMetazoa" id="PPAI005347-PA"/>
    </source>
</evidence>
<protein>
    <submittedName>
        <fullName evidence="1">Uncharacterized protein</fullName>
    </submittedName>
</protein>
<dbReference type="Proteomes" id="UP000092462">
    <property type="component" value="Unassembled WGS sequence"/>
</dbReference>
<evidence type="ECO:0000313" key="2">
    <source>
        <dbReference type="Proteomes" id="UP000092462"/>
    </source>
</evidence>
<proteinExistence type="predicted"/>
<accession>A0A1B0DC08</accession>
<organism evidence="1 2">
    <name type="scientific">Phlebotomus papatasi</name>
    <name type="common">Sandfly</name>
    <dbReference type="NCBI Taxonomy" id="29031"/>
    <lineage>
        <taxon>Eukaryota</taxon>
        <taxon>Metazoa</taxon>
        <taxon>Ecdysozoa</taxon>
        <taxon>Arthropoda</taxon>
        <taxon>Hexapoda</taxon>
        <taxon>Insecta</taxon>
        <taxon>Pterygota</taxon>
        <taxon>Neoptera</taxon>
        <taxon>Endopterygota</taxon>
        <taxon>Diptera</taxon>
        <taxon>Nematocera</taxon>
        <taxon>Psychodoidea</taxon>
        <taxon>Psychodidae</taxon>
        <taxon>Phlebotomus</taxon>
        <taxon>Phlebotomus</taxon>
    </lineage>
</organism>
<reference evidence="1" key="1">
    <citation type="submission" date="2022-08" db="UniProtKB">
        <authorList>
            <consortium name="EnsemblMetazoa"/>
        </authorList>
    </citation>
    <scope>IDENTIFICATION</scope>
    <source>
        <strain evidence="1">Israel</strain>
    </source>
</reference>
<keyword evidence="2" id="KW-1185">Reference proteome</keyword>
<dbReference type="AlphaFoldDB" id="A0A1B0DC08"/>